<evidence type="ECO:0000256" key="1">
    <source>
        <dbReference type="SAM" id="MobiDB-lite"/>
    </source>
</evidence>
<feature type="region of interest" description="Disordered" evidence="1">
    <location>
        <begin position="19"/>
        <end position="67"/>
    </location>
</feature>
<keyword evidence="3" id="KW-1185">Reference proteome</keyword>
<evidence type="ECO:0000313" key="3">
    <source>
        <dbReference type="Proteomes" id="UP000821837"/>
    </source>
</evidence>
<dbReference type="EMBL" id="JABSTV010001247">
    <property type="protein sequence ID" value="KAH7972530.1"/>
    <property type="molecule type" value="Genomic_DNA"/>
</dbReference>
<feature type="compositionally biased region" description="Low complexity" evidence="1">
    <location>
        <begin position="21"/>
        <end position="49"/>
    </location>
</feature>
<name>A0A9D4QAY4_RHISA</name>
<organism evidence="2 3">
    <name type="scientific">Rhipicephalus sanguineus</name>
    <name type="common">Brown dog tick</name>
    <name type="synonym">Ixodes sanguineus</name>
    <dbReference type="NCBI Taxonomy" id="34632"/>
    <lineage>
        <taxon>Eukaryota</taxon>
        <taxon>Metazoa</taxon>
        <taxon>Ecdysozoa</taxon>
        <taxon>Arthropoda</taxon>
        <taxon>Chelicerata</taxon>
        <taxon>Arachnida</taxon>
        <taxon>Acari</taxon>
        <taxon>Parasitiformes</taxon>
        <taxon>Ixodida</taxon>
        <taxon>Ixodoidea</taxon>
        <taxon>Ixodidae</taxon>
        <taxon>Rhipicephalinae</taxon>
        <taxon>Rhipicephalus</taxon>
        <taxon>Rhipicephalus</taxon>
    </lineage>
</organism>
<feature type="compositionally biased region" description="Low complexity" evidence="1">
    <location>
        <begin position="128"/>
        <end position="158"/>
    </location>
</feature>
<evidence type="ECO:0000313" key="2">
    <source>
        <dbReference type="EMBL" id="KAH7972530.1"/>
    </source>
</evidence>
<sequence length="183" mass="18841">MTSMHTICAQVDDAIAAMKPSSAGRRASGAAGTTTGEAEAEGASASSGRGKSKTAEGAKQPSDPTKIMRSALRVLKLRLDRVGRKLSELDFDNRALMGRVQFFRAENCKLHQVLENERIKVRNSPDRSSGAGPSSAHGGATSTSPTGASSSAGAILSGERGSPSGVANSNGICPTPVERPIFS</sequence>
<protein>
    <submittedName>
        <fullName evidence="2">Uncharacterized protein</fullName>
    </submittedName>
</protein>
<proteinExistence type="predicted"/>
<comment type="caution">
    <text evidence="2">The sequence shown here is derived from an EMBL/GenBank/DDBJ whole genome shotgun (WGS) entry which is preliminary data.</text>
</comment>
<reference evidence="2" key="1">
    <citation type="journal article" date="2020" name="Cell">
        <title>Large-Scale Comparative Analyses of Tick Genomes Elucidate Their Genetic Diversity and Vector Capacities.</title>
        <authorList>
            <consortium name="Tick Genome and Microbiome Consortium (TIGMIC)"/>
            <person name="Jia N."/>
            <person name="Wang J."/>
            <person name="Shi W."/>
            <person name="Du L."/>
            <person name="Sun Y."/>
            <person name="Zhan W."/>
            <person name="Jiang J.F."/>
            <person name="Wang Q."/>
            <person name="Zhang B."/>
            <person name="Ji P."/>
            <person name="Bell-Sakyi L."/>
            <person name="Cui X.M."/>
            <person name="Yuan T.T."/>
            <person name="Jiang B.G."/>
            <person name="Yang W.F."/>
            <person name="Lam T.T."/>
            <person name="Chang Q.C."/>
            <person name="Ding S.J."/>
            <person name="Wang X.J."/>
            <person name="Zhu J.G."/>
            <person name="Ruan X.D."/>
            <person name="Zhao L."/>
            <person name="Wei J.T."/>
            <person name="Ye R.Z."/>
            <person name="Que T.C."/>
            <person name="Du C.H."/>
            <person name="Zhou Y.H."/>
            <person name="Cheng J.X."/>
            <person name="Dai P.F."/>
            <person name="Guo W.B."/>
            <person name="Han X.H."/>
            <person name="Huang E.J."/>
            <person name="Li L.F."/>
            <person name="Wei W."/>
            <person name="Gao Y.C."/>
            <person name="Liu J.Z."/>
            <person name="Shao H.Z."/>
            <person name="Wang X."/>
            <person name="Wang C.C."/>
            <person name="Yang T.C."/>
            <person name="Huo Q.B."/>
            <person name="Li W."/>
            <person name="Chen H.Y."/>
            <person name="Chen S.E."/>
            <person name="Zhou L.G."/>
            <person name="Ni X.B."/>
            <person name="Tian J.H."/>
            <person name="Sheng Y."/>
            <person name="Liu T."/>
            <person name="Pan Y.S."/>
            <person name="Xia L.Y."/>
            <person name="Li J."/>
            <person name="Zhao F."/>
            <person name="Cao W.C."/>
        </authorList>
    </citation>
    <scope>NUCLEOTIDE SEQUENCE</scope>
    <source>
        <strain evidence="2">Rsan-2018</strain>
    </source>
</reference>
<dbReference type="AlphaFoldDB" id="A0A9D4QAY4"/>
<gene>
    <name evidence="2" type="ORF">HPB52_013209</name>
</gene>
<feature type="region of interest" description="Disordered" evidence="1">
    <location>
        <begin position="119"/>
        <end position="183"/>
    </location>
</feature>
<reference evidence="2" key="2">
    <citation type="submission" date="2021-09" db="EMBL/GenBank/DDBJ databases">
        <authorList>
            <person name="Jia N."/>
            <person name="Wang J."/>
            <person name="Shi W."/>
            <person name="Du L."/>
            <person name="Sun Y."/>
            <person name="Zhan W."/>
            <person name="Jiang J."/>
            <person name="Wang Q."/>
            <person name="Zhang B."/>
            <person name="Ji P."/>
            <person name="Sakyi L.B."/>
            <person name="Cui X."/>
            <person name="Yuan T."/>
            <person name="Jiang B."/>
            <person name="Yang W."/>
            <person name="Lam T.T.-Y."/>
            <person name="Chang Q."/>
            <person name="Ding S."/>
            <person name="Wang X."/>
            <person name="Zhu J."/>
            <person name="Ruan X."/>
            <person name="Zhao L."/>
            <person name="Wei J."/>
            <person name="Que T."/>
            <person name="Du C."/>
            <person name="Cheng J."/>
            <person name="Dai P."/>
            <person name="Han X."/>
            <person name="Huang E."/>
            <person name="Gao Y."/>
            <person name="Liu J."/>
            <person name="Shao H."/>
            <person name="Ye R."/>
            <person name="Li L."/>
            <person name="Wei W."/>
            <person name="Wang X."/>
            <person name="Wang C."/>
            <person name="Huo Q."/>
            <person name="Li W."/>
            <person name="Guo W."/>
            <person name="Chen H."/>
            <person name="Chen S."/>
            <person name="Zhou L."/>
            <person name="Zhou L."/>
            <person name="Ni X."/>
            <person name="Tian J."/>
            <person name="Zhou Y."/>
            <person name="Sheng Y."/>
            <person name="Liu T."/>
            <person name="Pan Y."/>
            <person name="Xia L."/>
            <person name="Li J."/>
            <person name="Zhao F."/>
            <person name="Cao W."/>
        </authorList>
    </citation>
    <scope>NUCLEOTIDE SEQUENCE</scope>
    <source>
        <strain evidence="2">Rsan-2018</strain>
        <tissue evidence="2">Larvae</tissue>
    </source>
</reference>
<dbReference type="Proteomes" id="UP000821837">
    <property type="component" value="Chromosome 11"/>
</dbReference>
<accession>A0A9D4QAY4</accession>
<dbReference type="VEuPathDB" id="VectorBase:RSAN_032272"/>